<gene>
    <name evidence="2" type="ORF">A2898_02520</name>
</gene>
<evidence type="ECO:0000313" key="2">
    <source>
        <dbReference type="EMBL" id="OGY83126.1"/>
    </source>
</evidence>
<comment type="caution">
    <text evidence="2">The sequence shown here is derived from an EMBL/GenBank/DDBJ whole genome shotgun (WGS) entry which is preliminary data.</text>
</comment>
<reference evidence="2 3" key="1">
    <citation type="journal article" date="2016" name="Nat. Commun.">
        <title>Thousands of microbial genomes shed light on interconnected biogeochemical processes in an aquifer system.</title>
        <authorList>
            <person name="Anantharaman K."/>
            <person name="Brown C.T."/>
            <person name="Hug L.A."/>
            <person name="Sharon I."/>
            <person name="Castelle C.J."/>
            <person name="Probst A.J."/>
            <person name="Thomas B.C."/>
            <person name="Singh A."/>
            <person name="Wilkins M.J."/>
            <person name="Karaoz U."/>
            <person name="Brodie E.L."/>
            <person name="Williams K.H."/>
            <person name="Hubbard S.S."/>
            <person name="Banfield J.F."/>
        </authorList>
    </citation>
    <scope>NUCLEOTIDE SEQUENCE [LARGE SCALE GENOMIC DNA]</scope>
</reference>
<dbReference type="Proteomes" id="UP000179164">
    <property type="component" value="Unassembled WGS sequence"/>
</dbReference>
<protein>
    <submittedName>
        <fullName evidence="2">Uncharacterized protein</fullName>
    </submittedName>
</protein>
<feature type="region of interest" description="Disordered" evidence="1">
    <location>
        <begin position="1"/>
        <end position="68"/>
    </location>
</feature>
<sequence length="172" mass="19627">MAFPDEKRGQVETSRPEPEDIFSAGEGRTVRTVEREQQREERERSEPPREASEREIGRLTQAPSTPVPAQVVQPVAPKSAIVEEIEQILSDGLEDIYMEMPPEVQIAFQKKGEETATQIAVLLQEVKVRVSKVLMLIREWLKIIPGVNKFFLEQEAKIKADRLLALRAKQRL</sequence>
<organism evidence="2 3">
    <name type="scientific">Candidatus Kerfeldbacteria bacterium RIFCSPLOWO2_01_FULL_48_11</name>
    <dbReference type="NCBI Taxonomy" id="1798543"/>
    <lineage>
        <taxon>Bacteria</taxon>
        <taxon>Candidatus Kerfeldiibacteriota</taxon>
    </lineage>
</organism>
<dbReference type="STRING" id="1798543.A2898_02520"/>
<dbReference type="AlphaFoldDB" id="A0A1G2B339"/>
<proteinExistence type="predicted"/>
<evidence type="ECO:0000256" key="1">
    <source>
        <dbReference type="SAM" id="MobiDB-lite"/>
    </source>
</evidence>
<evidence type="ECO:0000313" key="3">
    <source>
        <dbReference type="Proteomes" id="UP000179164"/>
    </source>
</evidence>
<name>A0A1G2B339_9BACT</name>
<feature type="compositionally biased region" description="Basic and acidic residues" evidence="1">
    <location>
        <begin position="1"/>
        <end position="18"/>
    </location>
</feature>
<dbReference type="EMBL" id="MHKE01000015">
    <property type="protein sequence ID" value="OGY83126.1"/>
    <property type="molecule type" value="Genomic_DNA"/>
</dbReference>
<accession>A0A1G2B339</accession>
<feature type="compositionally biased region" description="Basic and acidic residues" evidence="1">
    <location>
        <begin position="28"/>
        <end position="57"/>
    </location>
</feature>